<evidence type="ECO:0000256" key="2">
    <source>
        <dbReference type="ARBA" id="ARBA00001947"/>
    </source>
</evidence>
<dbReference type="UniPathway" id="UPA00253">
    <property type="reaction ID" value="UER00332"/>
</dbReference>
<evidence type="ECO:0000256" key="3">
    <source>
        <dbReference type="ARBA" id="ARBA00004123"/>
    </source>
</evidence>
<dbReference type="GO" id="GO:0005524">
    <property type="term" value="F:ATP binding"/>
    <property type="evidence" value="ECO:0007669"/>
    <property type="project" value="UniProtKB-KW"/>
</dbReference>
<dbReference type="InterPro" id="IPR051182">
    <property type="entry name" value="Euk_NMN_adenylyltrnsfrase"/>
</dbReference>
<evidence type="ECO:0000256" key="12">
    <source>
        <dbReference type="ARBA" id="ARBA00022833"/>
    </source>
</evidence>
<evidence type="ECO:0000256" key="20">
    <source>
        <dbReference type="RuleBase" id="RU362021"/>
    </source>
</evidence>
<keyword evidence="15 20" id="KW-0520">NAD</keyword>
<dbReference type="NCBIfam" id="TIGR00482">
    <property type="entry name" value="nicotinate (nicotinamide) nucleotide adenylyltransferase"/>
    <property type="match status" value="1"/>
</dbReference>
<dbReference type="InterPro" id="IPR045094">
    <property type="entry name" value="NMNAT_euk"/>
</dbReference>
<evidence type="ECO:0000256" key="1">
    <source>
        <dbReference type="ARBA" id="ARBA00001946"/>
    </source>
</evidence>
<dbReference type="GO" id="GO:0000309">
    <property type="term" value="F:nicotinamide-nucleotide adenylyltransferase activity"/>
    <property type="evidence" value="ECO:0007669"/>
    <property type="project" value="UniProtKB-EC"/>
</dbReference>
<evidence type="ECO:0000256" key="14">
    <source>
        <dbReference type="ARBA" id="ARBA00022842"/>
    </source>
</evidence>
<reference evidence="22" key="1">
    <citation type="submission" date="2022-01" db="EMBL/GenBank/DDBJ databases">
        <authorList>
            <person name="Braso-Vives M."/>
        </authorList>
    </citation>
    <scope>NUCLEOTIDE SEQUENCE</scope>
</reference>
<evidence type="ECO:0000256" key="4">
    <source>
        <dbReference type="ARBA" id="ARBA00004658"/>
    </source>
</evidence>
<evidence type="ECO:0000259" key="21">
    <source>
        <dbReference type="Pfam" id="PF01467"/>
    </source>
</evidence>
<evidence type="ECO:0000256" key="9">
    <source>
        <dbReference type="ARBA" id="ARBA00022679"/>
    </source>
</evidence>
<evidence type="ECO:0000256" key="17">
    <source>
        <dbReference type="ARBA" id="ARBA00048514"/>
    </source>
</evidence>
<dbReference type="GO" id="GO:0009435">
    <property type="term" value="P:NAD+ biosynthetic process"/>
    <property type="evidence" value="ECO:0007669"/>
    <property type="project" value="UniProtKB-UniPathway"/>
</dbReference>
<evidence type="ECO:0000256" key="16">
    <source>
        <dbReference type="ARBA" id="ARBA00023242"/>
    </source>
</evidence>
<dbReference type="InterPro" id="IPR004821">
    <property type="entry name" value="Cyt_trans-like"/>
</dbReference>
<evidence type="ECO:0000256" key="13">
    <source>
        <dbReference type="ARBA" id="ARBA00022840"/>
    </source>
</evidence>
<evidence type="ECO:0000256" key="8">
    <source>
        <dbReference type="ARBA" id="ARBA00022642"/>
    </source>
</evidence>
<evidence type="ECO:0000256" key="7">
    <source>
        <dbReference type="ARBA" id="ARBA00022553"/>
    </source>
</evidence>
<keyword evidence="13 20" id="KW-0067">ATP-binding</keyword>
<evidence type="ECO:0000313" key="22">
    <source>
        <dbReference type="EMBL" id="CAH1258269.1"/>
    </source>
</evidence>
<dbReference type="OrthoDB" id="422187at2759"/>
<dbReference type="FunFam" id="3.40.50.620:FF:000101">
    <property type="entry name" value="Nicotinamide-nucleotide adenylyltransferase"/>
    <property type="match status" value="1"/>
</dbReference>
<feature type="domain" description="Cytidyltransferase-like" evidence="21">
    <location>
        <begin position="28"/>
        <end position="253"/>
    </location>
</feature>
<keyword evidence="23" id="KW-1185">Reference proteome</keyword>
<comment type="similarity">
    <text evidence="6 20">Belongs to the eukaryotic NMN adenylyltransferase family.</text>
</comment>
<dbReference type="EC" id="2.7.7.1" evidence="20"/>
<keyword evidence="14" id="KW-0460">Magnesium</keyword>
<keyword evidence="7" id="KW-0597">Phosphoprotein</keyword>
<dbReference type="SUPFAM" id="SSF52374">
    <property type="entry name" value="Nucleotidylyl transferase"/>
    <property type="match status" value="1"/>
</dbReference>
<gene>
    <name evidence="22" type="primary">NMNAT1</name>
    <name evidence="22" type="ORF">BLAG_LOCUS15898</name>
</gene>
<keyword evidence="11 20" id="KW-0547">Nucleotide-binding</keyword>
<dbReference type="InterPro" id="IPR005248">
    <property type="entry name" value="NadD/NMNAT"/>
</dbReference>
<comment type="catalytic activity">
    <reaction evidence="18">
        <text>beta-nicotinamide D-ribonucleotide + ATP + H(+) = diphosphate + NAD(+)</text>
        <dbReference type="Rhea" id="RHEA:21360"/>
        <dbReference type="ChEBI" id="CHEBI:14649"/>
        <dbReference type="ChEBI" id="CHEBI:15378"/>
        <dbReference type="ChEBI" id="CHEBI:30616"/>
        <dbReference type="ChEBI" id="CHEBI:33019"/>
        <dbReference type="ChEBI" id="CHEBI:57540"/>
        <dbReference type="EC" id="2.7.7.1"/>
    </reaction>
    <physiologicalReaction direction="left-to-right" evidence="18">
        <dbReference type="Rhea" id="RHEA:21361"/>
    </physiologicalReaction>
    <physiologicalReaction direction="right-to-left" evidence="18">
        <dbReference type="Rhea" id="RHEA:21362"/>
    </physiologicalReaction>
</comment>
<dbReference type="GO" id="GO:0005634">
    <property type="term" value="C:nucleus"/>
    <property type="evidence" value="ECO:0007669"/>
    <property type="project" value="UniProtKB-SubCell"/>
</dbReference>
<proteinExistence type="inferred from homology"/>
<dbReference type="PANTHER" id="PTHR12039:SF20">
    <property type="entry name" value="NICOTINAMIDE_NICOTINIC ACID MONONUCLEOTIDE ADENYLYLTRANSFERASE 3-LIKE"/>
    <property type="match status" value="1"/>
</dbReference>
<evidence type="ECO:0000256" key="11">
    <source>
        <dbReference type="ARBA" id="ARBA00022741"/>
    </source>
</evidence>
<dbReference type="Pfam" id="PF01467">
    <property type="entry name" value="CTP_transf_like"/>
    <property type="match status" value="1"/>
</dbReference>
<keyword evidence="8 20" id="KW-0662">Pyridine nucleotide biosynthesis</keyword>
<dbReference type="Proteomes" id="UP000838412">
    <property type="component" value="Chromosome 3"/>
</dbReference>
<dbReference type="Gene3D" id="3.40.50.620">
    <property type="entry name" value="HUPs"/>
    <property type="match status" value="1"/>
</dbReference>
<evidence type="ECO:0000256" key="18">
    <source>
        <dbReference type="ARBA" id="ARBA00048969"/>
    </source>
</evidence>
<evidence type="ECO:0000256" key="5">
    <source>
        <dbReference type="ARBA" id="ARBA00005019"/>
    </source>
</evidence>
<evidence type="ECO:0000313" key="23">
    <source>
        <dbReference type="Proteomes" id="UP000838412"/>
    </source>
</evidence>
<evidence type="ECO:0000256" key="10">
    <source>
        <dbReference type="ARBA" id="ARBA00022695"/>
    </source>
</evidence>
<comment type="pathway">
    <text evidence="5">Cofactor biosynthesis; NAD(+) biosynthesis; deamido-NAD(+) from nicotinate D-ribonucleotide: step 1/1.</text>
</comment>
<dbReference type="InterPro" id="IPR014729">
    <property type="entry name" value="Rossmann-like_a/b/a_fold"/>
</dbReference>
<evidence type="ECO:0000256" key="19">
    <source>
        <dbReference type="ARBA" id="ARBA00064648"/>
    </source>
</evidence>
<comment type="cofactor">
    <cofactor evidence="2">
        <name>Zn(2+)</name>
        <dbReference type="ChEBI" id="CHEBI:29105"/>
    </cofactor>
</comment>
<comment type="subunit">
    <text evidence="19">Homohexamer. Interacts with ADPRT/PARP1.</text>
</comment>
<evidence type="ECO:0000256" key="15">
    <source>
        <dbReference type="ARBA" id="ARBA00023027"/>
    </source>
</evidence>
<sequence>MSSAQKITDDIFKMAVNGMRQKTPVVLLACGSFNPITNMHLRMFEIAKDFLEKSGKYIVIQGIISPVNDGYAKQGLLPANHRLAMCNLAVQSSDWIRIDPWESQQDQWLQTVKVMRHHKAKLEEQQCSLMETPSKAKKRKLNTRTRSCSQSSVEDIANENEVDEINSRNNAGYIELKLLCGSDLLESFGTHGLWRDADVREIVGKFGIVCVSRAGTNPQKFVYESDVLSEYENNILIVTEWIQNEISSTRIRRALRRQQSVKYLVPDPVIDYIKKNGLFTNDNDILIRSASKYETSL</sequence>
<dbReference type="GO" id="GO:0004515">
    <property type="term" value="F:nicotinate-nucleotide adenylyltransferase activity"/>
    <property type="evidence" value="ECO:0007669"/>
    <property type="project" value="UniProtKB-EC"/>
</dbReference>
<accession>A0A8J9ZQ40</accession>
<name>A0A8J9ZQ40_BRALA</name>
<comment type="cofactor">
    <cofactor evidence="1">
        <name>Mg(2+)</name>
        <dbReference type="ChEBI" id="CHEBI:18420"/>
    </cofactor>
</comment>
<protein>
    <recommendedName>
        <fullName evidence="20">Nicotinamide-nucleotide adenylyltransferase</fullName>
        <ecNumber evidence="20">2.7.7.1</ecNumber>
        <ecNumber evidence="20">2.7.7.18</ecNumber>
    </recommendedName>
</protein>
<dbReference type="CDD" id="cd09286">
    <property type="entry name" value="NMNAT_Eukarya"/>
    <property type="match status" value="1"/>
</dbReference>
<dbReference type="EMBL" id="OV696688">
    <property type="protein sequence ID" value="CAH1258269.1"/>
    <property type="molecule type" value="Genomic_DNA"/>
</dbReference>
<comment type="catalytic activity">
    <reaction evidence="17">
        <text>nicotinate beta-D-ribonucleotide + ATP + H(+) = deamido-NAD(+) + diphosphate</text>
        <dbReference type="Rhea" id="RHEA:22860"/>
        <dbReference type="ChEBI" id="CHEBI:15378"/>
        <dbReference type="ChEBI" id="CHEBI:30616"/>
        <dbReference type="ChEBI" id="CHEBI:33019"/>
        <dbReference type="ChEBI" id="CHEBI:57502"/>
        <dbReference type="ChEBI" id="CHEBI:58437"/>
        <dbReference type="EC" id="2.7.7.18"/>
    </reaction>
    <physiologicalReaction direction="left-to-right" evidence="17">
        <dbReference type="Rhea" id="RHEA:22861"/>
    </physiologicalReaction>
    <physiologicalReaction direction="right-to-left" evidence="17">
        <dbReference type="Rhea" id="RHEA:22862"/>
    </physiologicalReaction>
</comment>
<keyword evidence="16" id="KW-0539">Nucleus</keyword>
<dbReference type="AlphaFoldDB" id="A0A8J9ZQ40"/>
<comment type="pathway">
    <text evidence="4 20">Cofactor biosynthesis; NAD(+) biosynthesis; NAD(+) from nicotinamide D-ribonucleotide: step 1/1.</text>
</comment>
<keyword evidence="9 20" id="KW-0808">Transferase</keyword>
<comment type="subcellular location">
    <subcellularLocation>
        <location evidence="3">Nucleus</location>
    </subcellularLocation>
</comment>
<dbReference type="PANTHER" id="PTHR12039">
    <property type="entry name" value="NICOTINAMIDE MONONUCLEOTIDE ADENYLYLTRANSFERASE"/>
    <property type="match status" value="1"/>
</dbReference>
<keyword evidence="12" id="KW-0862">Zinc</keyword>
<organism evidence="22 23">
    <name type="scientific">Branchiostoma lanceolatum</name>
    <name type="common">Common lancelet</name>
    <name type="synonym">Amphioxus lanceolatum</name>
    <dbReference type="NCBI Taxonomy" id="7740"/>
    <lineage>
        <taxon>Eukaryota</taxon>
        <taxon>Metazoa</taxon>
        <taxon>Chordata</taxon>
        <taxon>Cephalochordata</taxon>
        <taxon>Leptocardii</taxon>
        <taxon>Amphioxiformes</taxon>
        <taxon>Branchiostomatidae</taxon>
        <taxon>Branchiostoma</taxon>
    </lineage>
</organism>
<dbReference type="EC" id="2.7.7.18" evidence="20"/>
<keyword evidence="10 20" id="KW-0548">Nucleotidyltransferase</keyword>
<evidence type="ECO:0000256" key="6">
    <source>
        <dbReference type="ARBA" id="ARBA00007064"/>
    </source>
</evidence>